<dbReference type="PANTHER" id="PTHR35828">
    <property type="entry name" value="OS08G0203800 PROTEIN-RELATED"/>
    <property type="match status" value="1"/>
</dbReference>
<evidence type="ECO:0000256" key="1">
    <source>
        <dbReference type="SAM" id="Phobius"/>
    </source>
</evidence>
<organism evidence="3 4">
    <name type="scientific">Hordeum vulgare subsp. vulgare</name>
    <name type="common">Domesticated barley</name>
    <dbReference type="NCBI Taxonomy" id="112509"/>
    <lineage>
        <taxon>Eukaryota</taxon>
        <taxon>Viridiplantae</taxon>
        <taxon>Streptophyta</taxon>
        <taxon>Embryophyta</taxon>
        <taxon>Tracheophyta</taxon>
        <taxon>Spermatophyta</taxon>
        <taxon>Magnoliopsida</taxon>
        <taxon>Liliopsida</taxon>
        <taxon>Poales</taxon>
        <taxon>Poaceae</taxon>
        <taxon>BOP clade</taxon>
        <taxon>Pooideae</taxon>
        <taxon>Triticodae</taxon>
        <taxon>Triticeae</taxon>
        <taxon>Hordeinae</taxon>
        <taxon>Hordeum</taxon>
    </lineage>
</organism>
<dbReference type="PROSITE" id="PS50181">
    <property type="entry name" value="FBOX"/>
    <property type="match status" value="1"/>
</dbReference>
<reference evidence="3" key="2">
    <citation type="submission" date="2020-10" db="EMBL/GenBank/DDBJ databases">
        <authorList>
            <person name="Scholz U."/>
            <person name="Mascher M."/>
            <person name="Fiebig A."/>
        </authorList>
    </citation>
    <scope>NUCLEOTIDE SEQUENCE [LARGE SCALE GENOMIC DNA]</scope>
    <source>
        <strain evidence="3">cv. Morex</strain>
    </source>
</reference>
<evidence type="ECO:0000313" key="3">
    <source>
        <dbReference type="EnsemblPlants" id="HORVU.MOREX.r3.1HG0081260.1.CDS1"/>
    </source>
</evidence>
<dbReference type="Pfam" id="PF12937">
    <property type="entry name" value="F-box-like"/>
    <property type="match status" value="1"/>
</dbReference>
<dbReference type="RefSeq" id="XP_044981302.1">
    <property type="nucleotide sequence ID" value="XM_045125367.1"/>
</dbReference>
<dbReference type="Gene3D" id="1.20.1280.50">
    <property type="match status" value="1"/>
</dbReference>
<protein>
    <recommendedName>
        <fullName evidence="2">F-box domain-containing protein</fullName>
    </recommendedName>
</protein>
<dbReference type="Gramene" id="HORVU.MOREX.r3.1HG0081260.1">
    <property type="protein sequence ID" value="HORVU.MOREX.r3.1HG0081260.1.CDS1"/>
    <property type="gene ID" value="HORVU.MOREX.r3.1HG0081260"/>
</dbReference>
<dbReference type="AlphaFoldDB" id="A0A8I6WY58"/>
<feature type="domain" description="F-box" evidence="2">
    <location>
        <begin position="1"/>
        <end position="45"/>
    </location>
</feature>
<dbReference type="GeneID" id="123448463"/>
<dbReference type="SMART" id="SM00256">
    <property type="entry name" value="FBOX"/>
    <property type="match status" value="1"/>
</dbReference>
<reference evidence="4" key="1">
    <citation type="journal article" date="2012" name="Nature">
        <title>A physical, genetic and functional sequence assembly of the barley genome.</title>
        <authorList>
            <consortium name="The International Barley Genome Sequencing Consortium"/>
            <person name="Mayer K.F."/>
            <person name="Waugh R."/>
            <person name="Brown J.W."/>
            <person name="Schulman A."/>
            <person name="Langridge P."/>
            <person name="Platzer M."/>
            <person name="Fincher G.B."/>
            <person name="Muehlbauer G.J."/>
            <person name="Sato K."/>
            <person name="Close T.J."/>
            <person name="Wise R.P."/>
            <person name="Stein N."/>
        </authorList>
    </citation>
    <scope>NUCLEOTIDE SEQUENCE [LARGE SCALE GENOMIC DNA]</scope>
    <source>
        <strain evidence="4">cv. Morex</strain>
    </source>
</reference>
<dbReference type="PANTHER" id="PTHR35828:SF20">
    <property type="entry name" value="F-BOX DOMAIN-CONTAINING PROTEIN"/>
    <property type="match status" value="1"/>
</dbReference>
<reference evidence="3" key="3">
    <citation type="submission" date="2022-01" db="UniProtKB">
        <authorList>
            <consortium name="EnsemblPlants"/>
        </authorList>
    </citation>
    <scope>IDENTIFICATION</scope>
    <source>
        <strain evidence="3">subsp. vulgare</strain>
    </source>
</reference>
<dbReference type="OrthoDB" id="603189at2759"/>
<dbReference type="EnsemblPlants" id="HORVU.MOREX.r3.1HG0081260.1">
    <property type="protein sequence ID" value="HORVU.MOREX.r3.1HG0081260.1.CDS1"/>
    <property type="gene ID" value="HORVU.MOREX.r3.1HG0081260"/>
</dbReference>
<sequence>METLPEHVVVEILVRVTEVAALFRCAVTCRRWRLLIADRSFLRRRWPEGVVLQSSLLGFFAVQQPRQEPTGWSSTMPMPPFTPVPCSPQPHRFLTIPDQPQGSQAVVLASHRGLLVVRFLPQDAISMFERTMVLAVCDPVAGTSRRLPPLKFNRSFRIEGCTVLTRADCSPTKTKRRGASPFKVLIISYDGQYNLHVLASDESSWRSPRICFGPVEHSGYVVPQQVNIVVCQGIAHWLFKFMSNFYTLSVCAETTQMALTKLQVTPNNLGFKFYSALLSVTNDGRLSLLGLHRDCTWLEIWTHEGDNKSLDGMADCWHHTKMIELKQPKQSTVDLVRCVCVSEISGKLLIKDNQDCMYIVDLQTGAMETVTDWFCGIVTMAVPFEMDWPTLFMSRLVGCRIKWNKLRGDMSKNYFSLWGPIVLSIIFGLIAMSQE</sequence>
<dbReference type="InterPro" id="IPR001810">
    <property type="entry name" value="F-box_dom"/>
</dbReference>
<evidence type="ECO:0000259" key="2">
    <source>
        <dbReference type="PROSITE" id="PS50181"/>
    </source>
</evidence>
<evidence type="ECO:0000313" key="4">
    <source>
        <dbReference type="Proteomes" id="UP000011116"/>
    </source>
</evidence>
<feature type="transmembrane region" description="Helical" evidence="1">
    <location>
        <begin position="414"/>
        <end position="432"/>
    </location>
</feature>
<keyword evidence="4" id="KW-1185">Reference proteome</keyword>
<keyword evidence="1" id="KW-1133">Transmembrane helix</keyword>
<dbReference type="InterPro" id="IPR036047">
    <property type="entry name" value="F-box-like_dom_sf"/>
</dbReference>
<dbReference type="SUPFAM" id="SSF81383">
    <property type="entry name" value="F-box domain"/>
    <property type="match status" value="1"/>
</dbReference>
<dbReference type="Proteomes" id="UP000011116">
    <property type="component" value="Chromosome 1H"/>
</dbReference>
<name>A0A8I6WY58_HORVV</name>
<accession>A0A8I6WY58</accession>
<keyword evidence="1" id="KW-0472">Membrane</keyword>
<keyword evidence="1" id="KW-0812">Transmembrane</keyword>
<proteinExistence type="predicted"/>
<dbReference type="Gramene" id="HORVU.MOREX.r2.1HG0066540.1">
    <property type="protein sequence ID" value="HORVU.MOREX.r2.1HG0066540.1.CDS.1"/>
    <property type="gene ID" value="HORVU.MOREX.r2.1HG0066540"/>
</dbReference>
<gene>
    <name evidence="3" type="primary">LOC123448463</name>
</gene>
<dbReference type="KEGG" id="hvg:123448463"/>